<evidence type="ECO:0000313" key="1">
    <source>
        <dbReference type="EMBL" id="QXM05319.1"/>
    </source>
</evidence>
<accession>A0ABX8RA30</accession>
<keyword evidence="2" id="KW-1185">Reference proteome</keyword>
<name>A0ABX8RA30_9CLOT</name>
<evidence type="ECO:0000313" key="2">
    <source>
        <dbReference type="Proteomes" id="UP000886818"/>
    </source>
</evidence>
<reference evidence="1" key="1">
    <citation type="submission" date="2021-07" db="EMBL/GenBank/DDBJ databases">
        <title>Complete genome sequence of Crassaminicella sp. 143-21, isolated from a deep-sea hydrothermal vent.</title>
        <authorList>
            <person name="Li X."/>
        </authorList>
    </citation>
    <scope>NUCLEOTIDE SEQUENCE</scope>
    <source>
        <strain evidence="1">143-21</strain>
    </source>
</reference>
<protein>
    <submittedName>
        <fullName evidence="1">Uncharacterized protein</fullName>
    </submittedName>
</protein>
<sequence>MKKSQRSLLIIMSTCIGLLLFSYVAIAMSSEAGSQEDPLVSRGYVEHRINQLKYYIDEKIKEALEKNDTSNYQGNVQGAVFEIIEVQKGQRVIGGASTEMIIRSGQAAAIASESGGVADLISGKDLKSGELIPLNHLLLLPRGDGRGVQVLMDKTYILIKGSYEIQ</sequence>
<dbReference type="RefSeq" id="WP_218282019.1">
    <property type="nucleotide sequence ID" value="NZ_CP078093.1"/>
</dbReference>
<organism evidence="1 2">
    <name type="scientific">Crassaminicella indica</name>
    <dbReference type="NCBI Taxonomy" id="2855394"/>
    <lineage>
        <taxon>Bacteria</taxon>
        <taxon>Bacillati</taxon>
        <taxon>Bacillota</taxon>
        <taxon>Clostridia</taxon>
        <taxon>Eubacteriales</taxon>
        <taxon>Clostridiaceae</taxon>
        <taxon>Crassaminicella</taxon>
    </lineage>
</organism>
<dbReference type="EMBL" id="CP078093">
    <property type="protein sequence ID" value="QXM05319.1"/>
    <property type="molecule type" value="Genomic_DNA"/>
</dbReference>
<gene>
    <name evidence="1" type="ORF">KVH43_07905</name>
</gene>
<proteinExistence type="predicted"/>
<dbReference type="Proteomes" id="UP000886818">
    <property type="component" value="Chromosome"/>
</dbReference>